<gene>
    <name evidence="1" type="ORF">OOZ53_08575</name>
</gene>
<comment type="caution">
    <text evidence="1">The sequence shown here is derived from an EMBL/GenBank/DDBJ whole genome shotgun (WGS) entry which is preliminary data.</text>
</comment>
<reference evidence="1" key="1">
    <citation type="submission" date="2022-11" db="EMBL/GenBank/DDBJ databases">
        <title>Hoeflea poritis sp. nov., isolated from scleractinian coral Porites lutea.</title>
        <authorList>
            <person name="Zhang G."/>
            <person name="Wei Q."/>
            <person name="Cai L."/>
        </authorList>
    </citation>
    <scope>NUCLEOTIDE SEQUENCE</scope>
    <source>
        <strain evidence="1">E7-10</strain>
    </source>
</reference>
<dbReference type="NCBIfam" id="NF043052">
    <property type="entry name" value="DodecBact"/>
    <property type="match status" value="1"/>
</dbReference>
<dbReference type="InterPro" id="IPR050049">
    <property type="entry name" value="Dodecin_bact"/>
</dbReference>
<accession>A0ABT4VL14</accession>
<dbReference type="InterPro" id="IPR009923">
    <property type="entry name" value="Dodecin"/>
</dbReference>
<dbReference type="PANTHER" id="PTHR39324">
    <property type="entry name" value="CALCIUM DODECIN"/>
    <property type="match status" value="1"/>
</dbReference>
<evidence type="ECO:0000313" key="1">
    <source>
        <dbReference type="EMBL" id="MDA4845401.1"/>
    </source>
</evidence>
<dbReference type="RefSeq" id="WP_271089024.1">
    <property type="nucleotide sequence ID" value="NZ_JAPJZH010000004.1"/>
</dbReference>
<dbReference type="Gene3D" id="3.30.1660.10">
    <property type="entry name" value="Flavin-binding protein dodecin"/>
    <property type="match status" value="1"/>
</dbReference>
<dbReference type="Proteomes" id="UP001148313">
    <property type="component" value="Unassembled WGS sequence"/>
</dbReference>
<evidence type="ECO:0000313" key="2">
    <source>
        <dbReference type="Proteomes" id="UP001148313"/>
    </source>
</evidence>
<dbReference type="Pfam" id="PF07311">
    <property type="entry name" value="Dodecin"/>
    <property type="match status" value="1"/>
</dbReference>
<dbReference type="EMBL" id="JAPJZH010000004">
    <property type="protein sequence ID" value="MDA4845401.1"/>
    <property type="molecule type" value="Genomic_DNA"/>
</dbReference>
<sequence>MDDAVYKHINIVGTSIESIEGAIEGAVAKAAETVKNISWFEVVDIRGHIDGAKVTHYQVGVKLGFRLD</sequence>
<dbReference type="PANTHER" id="PTHR39324:SF1">
    <property type="entry name" value="CALCIUM DODECIN"/>
    <property type="match status" value="1"/>
</dbReference>
<proteinExistence type="predicted"/>
<dbReference type="SUPFAM" id="SSF89807">
    <property type="entry name" value="Dodecin-like"/>
    <property type="match status" value="1"/>
</dbReference>
<dbReference type="InterPro" id="IPR025543">
    <property type="entry name" value="Dodecin-like"/>
</dbReference>
<organism evidence="1 2">
    <name type="scientific">Hoeflea poritis</name>
    <dbReference type="NCBI Taxonomy" id="2993659"/>
    <lineage>
        <taxon>Bacteria</taxon>
        <taxon>Pseudomonadati</taxon>
        <taxon>Pseudomonadota</taxon>
        <taxon>Alphaproteobacteria</taxon>
        <taxon>Hyphomicrobiales</taxon>
        <taxon>Rhizobiaceae</taxon>
        <taxon>Hoeflea</taxon>
    </lineage>
</organism>
<protein>
    <submittedName>
        <fullName evidence="1">Dodecin family protein</fullName>
    </submittedName>
</protein>
<name>A0ABT4VL14_9HYPH</name>
<keyword evidence="2" id="KW-1185">Reference proteome</keyword>
<dbReference type="InterPro" id="IPR036694">
    <property type="entry name" value="Dodecin-like_sf"/>
</dbReference>